<dbReference type="InterPro" id="IPR009792">
    <property type="entry name" value="TMEM242"/>
</dbReference>
<keyword evidence="6 10" id="KW-1133">Transmembrane helix</keyword>
<feature type="transmembrane region" description="Helical" evidence="10">
    <location>
        <begin position="27"/>
        <end position="50"/>
    </location>
</feature>
<evidence type="ECO:0000256" key="3">
    <source>
        <dbReference type="ARBA" id="ARBA00013934"/>
    </source>
</evidence>
<keyword evidence="7" id="KW-0496">Mitochondrion</keyword>
<comment type="similarity">
    <text evidence="2">Belongs to the TMEM242 family.</text>
</comment>
<dbReference type="AlphaFoldDB" id="A0A9P0MT11"/>
<evidence type="ECO:0000256" key="8">
    <source>
        <dbReference type="ARBA" id="ARBA00023136"/>
    </source>
</evidence>
<evidence type="ECO:0000256" key="4">
    <source>
        <dbReference type="ARBA" id="ARBA00022692"/>
    </source>
</evidence>
<comment type="function">
    <text evidence="9">Scaffold protein that participates in the c-ring assembly of mitochondrial ATP synthase (F(1)F(0) ATP synthase or complex V) by facilitating the membrane insertion and oligomer formation of the subunit c/ATP5MC3. Participates in the incorporation of the c-ring into vestigial complexes. Additionally influences the incorporation of subunits MT-ATP6, MT-ATP8, ATP5MJ, and ATP5MK in the ATP synthase.</text>
</comment>
<keyword evidence="4 10" id="KW-0812">Transmembrane</keyword>
<evidence type="ECO:0000313" key="12">
    <source>
        <dbReference type="Proteomes" id="UP001152798"/>
    </source>
</evidence>
<sequence length="157" mass="17524">MELTRVSEPDISVVKKDRDDVNYRLKAGIFLTSVTAVSALVAFGMTLAAAKKKDPVMFEKGTRITRDLQETGMDLAMRALKWGTFYAVSGCSLVAFGVWTLSGASNMEEFRYKMGSILPQIKRNNPPIGRTEFSGMNDLLSYVSEEYQKDTAKHNPR</sequence>
<gene>
    <name evidence="11" type="ORF">NEZAVI_LOCUS11104</name>
</gene>
<keyword evidence="8 10" id="KW-0472">Membrane</keyword>
<keyword evidence="5" id="KW-0999">Mitochondrion inner membrane</keyword>
<proteinExistence type="inferred from homology"/>
<evidence type="ECO:0000256" key="6">
    <source>
        <dbReference type="ARBA" id="ARBA00022989"/>
    </source>
</evidence>
<accession>A0A9P0MT11</accession>
<organism evidence="11 12">
    <name type="scientific">Nezara viridula</name>
    <name type="common">Southern green stink bug</name>
    <name type="synonym">Cimex viridulus</name>
    <dbReference type="NCBI Taxonomy" id="85310"/>
    <lineage>
        <taxon>Eukaryota</taxon>
        <taxon>Metazoa</taxon>
        <taxon>Ecdysozoa</taxon>
        <taxon>Arthropoda</taxon>
        <taxon>Hexapoda</taxon>
        <taxon>Insecta</taxon>
        <taxon>Pterygota</taxon>
        <taxon>Neoptera</taxon>
        <taxon>Paraneoptera</taxon>
        <taxon>Hemiptera</taxon>
        <taxon>Heteroptera</taxon>
        <taxon>Panheteroptera</taxon>
        <taxon>Pentatomomorpha</taxon>
        <taxon>Pentatomoidea</taxon>
        <taxon>Pentatomidae</taxon>
        <taxon>Pentatominae</taxon>
        <taxon>Nezara</taxon>
    </lineage>
</organism>
<evidence type="ECO:0000256" key="10">
    <source>
        <dbReference type="SAM" id="Phobius"/>
    </source>
</evidence>
<dbReference type="GO" id="GO:0005743">
    <property type="term" value="C:mitochondrial inner membrane"/>
    <property type="evidence" value="ECO:0007669"/>
    <property type="project" value="UniProtKB-SubCell"/>
</dbReference>
<dbReference type="Pfam" id="PF07096">
    <property type="entry name" value="DUF1358"/>
    <property type="match status" value="1"/>
</dbReference>
<evidence type="ECO:0000256" key="5">
    <source>
        <dbReference type="ARBA" id="ARBA00022792"/>
    </source>
</evidence>
<feature type="transmembrane region" description="Helical" evidence="10">
    <location>
        <begin position="83"/>
        <end position="102"/>
    </location>
</feature>
<evidence type="ECO:0000256" key="1">
    <source>
        <dbReference type="ARBA" id="ARBA00004448"/>
    </source>
</evidence>
<name>A0A9P0MT11_NEZVI</name>
<dbReference type="Proteomes" id="UP001152798">
    <property type="component" value="Chromosome 5"/>
</dbReference>
<evidence type="ECO:0000256" key="9">
    <source>
        <dbReference type="ARBA" id="ARBA00045905"/>
    </source>
</evidence>
<dbReference type="PANTHER" id="PTHR13141:SF4">
    <property type="entry name" value="TRANSMEMBRANE PROTEIN 242"/>
    <property type="match status" value="1"/>
</dbReference>
<dbReference type="PANTHER" id="PTHR13141">
    <property type="entry name" value="TRANSMEMBRANE PROTEIN 242"/>
    <property type="match status" value="1"/>
</dbReference>
<dbReference type="EMBL" id="OV725081">
    <property type="protein sequence ID" value="CAH1402236.1"/>
    <property type="molecule type" value="Genomic_DNA"/>
</dbReference>
<evidence type="ECO:0000256" key="7">
    <source>
        <dbReference type="ARBA" id="ARBA00023128"/>
    </source>
</evidence>
<comment type="subcellular location">
    <subcellularLocation>
        <location evidence="1">Mitochondrion inner membrane</location>
        <topology evidence="1">Multi-pass membrane protein</topology>
    </subcellularLocation>
</comment>
<protein>
    <recommendedName>
        <fullName evidence="3">Transmembrane protein 242</fullName>
    </recommendedName>
</protein>
<dbReference type="OrthoDB" id="2378895at2759"/>
<evidence type="ECO:0000256" key="2">
    <source>
        <dbReference type="ARBA" id="ARBA00007570"/>
    </source>
</evidence>
<keyword evidence="12" id="KW-1185">Reference proteome</keyword>
<evidence type="ECO:0000313" key="11">
    <source>
        <dbReference type="EMBL" id="CAH1402236.1"/>
    </source>
</evidence>
<reference evidence="11" key="1">
    <citation type="submission" date="2022-01" db="EMBL/GenBank/DDBJ databases">
        <authorList>
            <person name="King R."/>
        </authorList>
    </citation>
    <scope>NUCLEOTIDE SEQUENCE</scope>
</reference>